<comment type="caution">
    <text evidence="2">The sequence shown here is derived from an EMBL/GenBank/DDBJ whole genome shotgun (WGS) entry which is preliminary data.</text>
</comment>
<sequence>MTFTVQNVDWMSAKDKLTKLREKVFVYEWRIPKDVEFDRQDSAACHVLLLDDAGLEIATGRITAEGEIGRIAVLNNCRKPEVYQQLFAALLAIAEQQGMQTVSVQCELEGVNYYQQQGFRPVGAVYMDAGIPRQRMACSIKKFSLTKVEFTH</sequence>
<accession>A0A918DJP3</accession>
<reference evidence="2" key="1">
    <citation type="journal article" date="2014" name="Int. J. Syst. Evol. Microbiol.">
        <title>Complete genome sequence of Corynebacterium casei LMG S-19264T (=DSM 44701T), isolated from a smear-ripened cheese.</title>
        <authorList>
            <consortium name="US DOE Joint Genome Institute (JGI-PGF)"/>
            <person name="Walter F."/>
            <person name="Albersmeier A."/>
            <person name="Kalinowski J."/>
            <person name="Ruckert C."/>
        </authorList>
    </citation>
    <scope>NUCLEOTIDE SEQUENCE</scope>
    <source>
        <strain evidence="2">CGMCC 1.7086</strain>
    </source>
</reference>
<dbReference type="GO" id="GO:0016747">
    <property type="term" value="F:acyltransferase activity, transferring groups other than amino-acyl groups"/>
    <property type="evidence" value="ECO:0007669"/>
    <property type="project" value="InterPro"/>
</dbReference>
<keyword evidence="3" id="KW-1185">Reference proteome</keyword>
<dbReference type="InterPro" id="IPR016181">
    <property type="entry name" value="Acyl_CoA_acyltransferase"/>
</dbReference>
<gene>
    <name evidence="2" type="primary">ElaA</name>
    <name evidence="2" type="ORF">GCM10010982_24090</name>
</gene>
<dbReference type="InterPro" id="IPR000182">
    <property type="entry name" value="GNAT_dom"/>
</dbReference>
<dbReference type="EMBL" id="BMLS01000003">
    <property type="protein sequence ID" value="GGO70477.1"/>
    <property type="molecule type" value="Genomic_DNA"/>
</dbReference>
<evidence type="ECO:0000313" key="2">
    <source>
        <dbReference type="EMBL" id="GGO70477.1"/>
    </source>
</evidence>
<organism evidence="2 3">
    <name type="scientific">Bowmanella pacifica</name>
    <dbReference type="NCBI Taxonomy" id="502051"/>
    <lineage>
        <taxon>Bacteria</taxon>
        <taxon>Pseudomonadati</taxon>
        <taxon>Pseudomonadota</taxon>
        <taxon>Gammaproteobacteria</taxon>
        <taxon>Alteromonadales</taxon>
        <taxon>Alteromonadaceae</taxon>
        <taxon>Bowmanella</taxon>
    </lineage>
</organism>
<evidence type="ECO:0000259" key="1">
    <source>
        <dbReference type="PROSITE" id="PS51186"/>
    </source>
</evidence>
<dbReference type="PROSITE" id="PS51186">
    <property type="entry name" value="GNAT"/>
    <property type="match status" value="1"/>
</dbReference>
<name>A0A918DJP3_9ALTE</name>
<dbReference type="AlphaFoldDB" id="A0A918DJP3"/>
<dbReference type="SUPFAM" id="SSF55729">
    <property type="entry name" value="Acyl-CoA N-acyltransferases (Nat)"/>
    <property type="match status" value="1"/>
</dbReference>
<dbReference type="Gene3D" id="3.40.630.30">
    <property type="match status" value="1"/>
</dbReference>
<evidence type="ECO:0000313" key="3">
    <source>
        <dbReference type="Proteomes" id="UP000606935"/>
    </source>
</evidence>
<dbReference type="RefSeq" id="WP_188695234.1">
    <property type="nucleotide sequence ID" value="NZ_BMLS01000003.1"/>
</dbReference>
<proteinExistence type="predicted"/>
<reference evidence="2" key="2">
    <citation type="submission" date="2020-09" db="EMBL/GenBank/DDBJ databases">
        <authorList>
            <person name="Sun Q."/>
            <person name="Zhou Y."/>
        </authorList>
    </citation>
    <scope>NUCLEOTIDE SEQUENCE</scope>
    <source>
        <strain evidence="2">CGMCC 1.7086</strain>
    </source>
</reference>
<dbReference type="Pfam" id="PF13673">
    <property type="entry name" value="Acetyltransf_10"/>
    <property type="match status" value="1"/>
</dbReference>
<protein>
    <submittedName>
        <fullName evidence="2">Acetyltransferase</fullName>
    </submittedName>
</protein>
<dbReference type="Proteomes" id="UP000606935">
    <property type="component" value="Unassembled WGS sequence"/>
</dbReference>
<feature type="domain" description="N-acetyltransferase" evidence="1">
    <location>
        <begin position="3"/>
        <end position="141"/>
    </location>
</feature>